<dbReference type="Proteomes" id="UP000054007">
    <property type="component" value="Unassembled WGS sequence"/>
</dbReference>
<feature type="compositionally biased region" description="Basic and acidic residues" evidence="4">
    <location>
        <begin position="1093"/>
        <end position="1104"/>
    </location>
</feature>
<accession>A0A0D7BI03</accession>
<proteinExistence type="predicted"/>
<dbReference type="Gene3D" id="1.25.40.10">
    <property type="entry name" value="Tetratricopeptide repeat domain"/>
    <property type="match status" value="4"/>
</dbReference>
<evidence type="ECO:0000256" key="2">
    <source>
        <dbReference type="ARBA" id="ARBA00022803"/>
    </source>
</evidence>
<organism evidence="5 6">
    <name type="scientific">Cylindrobasidium torrendii FP15055 ss-10</name>
    <dbReference type="NCBI Taxonomy" id="1314674"/>
    <lineage>
        <taxon>Eukaryota</taxon>
        <taxon>Fungi</taxon>
        <taxon>Dikarya</taxon>
        <taxon>Basidiomycota</taxon>
        <taxon>Agaricomycotina</taxon>
        <taxon>Agaricomycetes</taxon>
        <taxon>Agaricomycetidae</taxon>
        <taxon>Agaricales</taxon>
        <taxon>Marasmiineae</taxon>
        <taxon>Physalacriaceae</taxon>
        <taxon>Cylindrobasidium</taxon>
    </lineage>
</organism>
<dbReference type="Pfam" id="PF13424">
    <property type="entry name" value="TPR_12"/>
    <property type="match status" value="1"/>
</dbReference>
<feature type="region of interest" description="Disordered" evidence="4">
    <location>
        <begin position="956"/>
        <end position="1136"/>
    </location>
</feature>
<dbReference type="GO" id="GO:0006368">
    <property type="term" value="P:transcription elongation by RNA polymerase II"/>
    <property type="evidence" value="ECO:0007669"/>
    <property type="project" value="TreeGrafter"/>
</dbReference>
<dbReference type="SMART" id="SM00028">
    <property type="entry name" value="TPR"/>
    <property type="match status" value="9"/>
</dbReference>
<dbReference type="Pfam" id="PF13432">
    <property type="entry name" value="TPR_16"/>
    <property type="match status" value="1"/>
</dbReference>
<dbReference type="EMBL" id="KN880477">
    <property type="protein sequence ID" value="KIY69855.1"/>
    <property type="molecule type" value="Genomic_DNA"/>
</dbReference>
<dbReference type="OrthoDB" id="343875at2759"/>
<feature type="compositionally biased region" description="Acidic residues" evidence="4">
    <location>
        <begin position="1105"/>
        <end position="1119"/>
    </location>
</feature>
<dbReference type="InterPro" id="IPR011990">
    <property type="entry name" value="TPR-like_helical_dom_sf"/>
</dbReference>
<reference evidence="5 6" key="1">
    <citation type="journal article" date="2015" name="Fungal Genet. Biol.">
        <title>Evolution of novel wood decay mechanisms in Agaricales revealed by the genome sequences of Fistulina hepatica and Cylindrobasidium torrendii.</title>
        <authorList>
            <person name="Floudas D."/>
            <person name="Held B.W."/>
            <person name="Riley R."/>
            <person name="Nagy L.G."/>
            <person name="Koehler G."/>
            <person name="Ransdell A.S."/>
            <person name="Younus H."/>
            <person name="Chow J."/>
            <person name="Chiniquy J."/>
            <person name="Lipzen A."/>
            <person name="Tritt A."/>
            <person name="Sun H."/>
            <person name="Haridas S."/>
            <person name="LaButti K."/>
            <person name="Ohm R.A."/>
            <person name="Kues U."/>
            <person name="Blanchette R.A."/>
            <person name="Grigoriev I.V."/>
            <person name="Minto R.E."/>
            <person name="Hibbett D.S."/>
        </authorList>
    </citation>
    <scope>NUCLEOTIDE SEQUENCE [LARGE SCALE GENOMIC DNA]</scope>
    <source>
        <strain evidence="5 6">FP15055 ss-10</strain>
    </source>
</reference>
<dbReference type="GO" id="GO:0006355">
    <property type="term" value="P:regulation of DNA-templated transcription"/>
    <property type="evidence" value="ECO:0007669"/>
    <property type="project" value="InterPro"/>
</dbReference>
<evidence type="ECO:0000256" key="4">
    <source>
        <dbReference type="SAM" id="MobiDB-lite"/>
    </source>
</evidence>
<feature type="repeat" description="TPR" evidence="3">
    <location>
        <begin position="180"/>
        <end position="213"/>
    </location>
</feature>
<feature type="compositionally biased region" description="Basic and acidic residues" evidence="4">
    <location>
        <begin position="895"/>
        <end position="934"/>
    </location>
</feature>
<dbReference type="GO" id="GO:0016593">
    <property type="term" value="C:Cdc73/Paf1 complex"/>
    <property type="evidence" value="ECO:0007669"/>
    <property type="project" value="TreeGrafter"/>
</dbReference>
<gene>
    <name evidence="5" type="ORF">CYLTODRAFT_420295</name>
</gene>
<protein>
    <submittedName>
        <fullName evidence="5">TPR-like protein</fullName>
    </submittedName>
</protein>
<sequence length="1136" mass="127040">MEDDAPTRSVDIQLNSELVTIDLDNLDPDPADVLDLLTESHAQTSAWTRLVAEYWKQGFLEASEKMARAAIADAESQGNERSLPPIYTLLANLQVAQARAAPKFILRDATADILSDVKIKDDFHTEAANSLNKAQETDTNAELNPTLNFLTRGIQQLATRSMDDALRSFESVLMSKPTNVIALMGKGRILYARRNYIQALTTFQHVLRLSPSCRPDPRVGIGLCLWALGKHSKAKDAWERSLEVNPTWSTRVLLAIAFLNESKKDGLTASQLQEAYTSGFRHIERAWKESKHTSAAAANILSELTLQKGQTERATKLAERTIQFADTLTLVTEGYVHAGRLSQMAGKFAPALKHYQAAMDGQKKNIIANIGHALLKIDLGDYTGAIHTLDTLTNAIKPQECIEATAILASLKSITRVELSAADNDKERLKARELYERVLRALEGQPKSKISKVISEDMEMFVEIASLWQRENLEKAGAALQRATKIAQNSGTSAEVRLLNNYGVVRQLGQYYEEARNYFETALTVSAGLPNEDDSNTTILYNLARAYEELKEEDLAKDAYAKLLNRHPEYVDAKVRQAHMLDEVRKGNEAHDLLKQALSANGSNLNLRAYYTYFLIHSHHNKPAKDFVFGTLKEHDKHDVYSLCAAGLILYQQARESRESSSKGQEERKQNFRRSAEFYEKALYLDPSCAFAAQGLAILTAEDAMGDGKSGPQMAQRNARDALDVFSKVRESMHDGNVYFNIGHCHYASDDYDRAIENYETASRFFEGLNVSVLLCLCRSWYAKGMKDQSYKAMQTALGYGQKALRLTPNDKAIVYNIAMIQQKAAEMMFTLDVTKRKLADLKHVIDQAAHAQKLFASLASDKGQTPYSTDIADQRRKYGENMLRKGQEHLAAQRTHEEKDEQKRSAAREHLRAEQERRAAEEHERSEAERRAQIDLADKRRAETARNLAWLQARAQLDLSDDEEKEKGKKGKRSKKEKPAPVSGDEEGGDKPSKRRRRLKRKNGNAVDAGEDEETTEKPAKRKRTKKVLRDDDDDEPAPADGSEHADGSVPPDVGLDAPPAPATKGRGGKVYKSKATISDSEDDEPMSPVKPEVDGEQRVDDAKMEEEEAEERVDDGPADMVDAPMEDVRAEKEE</sequence>
<dbReference type="PROSITE" id="PS50005">
    <property type="entry name" value="TPR"/>
    <property type="match status" value="3"/>
</dbReference>
<evidence type="ECO:0000313" key="5">
    <source>
        <dbReference type="EMBL" id="KIY69855.1"/>
    </source>
</evidence>
<feature type="repeat" description="TPR" evidence="3">
    <location>
        <begin position="537"/>
        <end position="570"/>
    </location>
</feature>
<evidence type="ECO:0000256" key="3">
    <source>
        <dbReference type="PROSITE-ProRule" id="PRU00339"/>
    </source>
</evidence>
<dbReference type="PANTHER" id="PTHR14027">
    <property type="entry name" value="RNA POLYMERASE-ASSOCIATED PROTEIN CTR9"/>
    <property type="match status" value="1"/>
</dbReference>
<feature type="repeat" description="TPR" evidence="3">
    <location>
        <begin position="736"/>
        <end position="769"/>
    </location>
</feature>
<feature type="region of interest" description="Disordered" evidence="4">
    <location>
        <begin position="890"/>
        <end position="934"/>
    </location>
</feature>
<dbReference type="SUPFAM" id="SSF48452">
    <property type="entry name" value="TPR-like"/>
    <property type="match status" value="2"/>
</dbReference>
<evidence type="ECO:0000313" key="6">
    <source>
        <dbReference type="Proteomes" id="UP000054007"/>
    </source>
</evidence>
<keyword evidence="1" id="KW-0677">Repeat</keyword>
<dbReference type="STRING" id="1314674.A0A0D7BI03"/>
<name>A0A0D7BI03_9AGAR</name>
<keyword evidence="6" id="KW-1185">Reference proteome</keyword>
<evidence type="ECO:0000256" key="1">
    <source>
        <dbReference type="ARBA" id="ARBA00022737"/>
    </source>
</evidence>
<keyword evidence="2 3" id="KW-0802">TPR repeat</keyword>
<dbReference type="PANTHER" id="PTHR14027:SF2">
    <property type="entry name" value="RNA POLYMERASE-ASSOCIATED PROTEIN CTR9 HOMOLOG"/>
    <property type="match status" value="1"/>
</dbReference>
<dbReference type="GO" id="GO:0000993">
    <property type="term" value="F:RNA polymerase II complex binding"/>
    <property type="evidence" value="ECO:0007669"/>
    <property type="project" value="TreeGrafter"/>
</dbReference>
<dbReference type="InterPro" id="IPR031101">
    <property type="entry name" value="Ctr9"/>
</dbReference>
<dbReference type="InterPro" id="IPR019734">
    <property type="entry name" value="TPR_rpt"/>
</dbReference>
<dbReference type="AlphaFoldDB" id="A0A0D7BI03"/>
<feature type="compositionally biased region" description="Basic residues" evidence="4">
    <location>
        <begin position="994"/>
        <end position="1004"/>
    </location>
</feature>
<dbReference type="Pfam" id="PF13181">
    <property type="entry name" value="TPR_8"/>
    <property type="match status" value="1"/>
</dbReference>